<keyword evidence="1" id="KW-0812">Transmembrane</keyword>
<dbReference type="Proteomes" id="UP000640489">
    <property type="component" value="Unassembled WGS sequence"/>
</dbReference>
<accession>A0A930YF35</accession>
<sequence>MTQAVTLPRTGTSTRPGTSAFGWSLVALAGLLALNTVLGPLLLGVVEYPISESMLNQLLGLELVTSVLVVPWTAVAGLLALRHDARAPLLALGPTGYTAYMFVQYVVGPEYGEYSWVVLFHVALVALSGGLALSAWARALRGPVPPLTGRQRRRNALVLSGLAAFVVLRYLPAFAGALTGGPIAAEFRDARTFFWSIVLLDLGAVVPITAAAAVALLRDTGAGHRALYGVVGWFALVPPSVAAMAAVMLARNDPHASVPTLLLLAAATLAFWAVAMSVLGRLVGRGERVGAGPE</sequence>
<gene>
    <name evidence="2" type="ORF">ISU07_15245</name>
</gene>
<name>A0A930YF35_9ACTN</name>
<feature type="transmembrane region" description="Helical" evidence="1">
    <location>
        <begin position="256"/>
        <end position="279"/>
    </location>
</feature>
<reference evidence="2" key="1">
    <citation type="submission" date="2020-11" db="EMBL/GenBank/DDBJ databases">
        <title>Nocardioides sp. nov., isolated from Soil of Cynanchum wilfordii Hemsley rhizosphere.</title>
        <authorList>
            <person name="Lee J.-S."/>
            <person name="Suh M.K."/>
            <person name="Kim J.-S."/>
        </authorList>
    </citation>
    <scope>NUCLEOTIDE SEQUENCE</scope>
    <source>
        <strain evidence="2">KCTC 19275</strain>
    </source>
</reference>
<feature type="transmembrane region" description="Helical" evidence="1">
    <location>
        <begin position="21"/>
        <end position="43"/>
    </location>
</feature>
<evidence type="ECO:0000256" key="1">
    <source>
        <dbReference type="SAM" id="Phobius"/>
    </source>
</evidence>
<feature type="transmembrane region" description="Helical" evidence="1">
    <location>
        <begin position="88"/>
        <end position="108"/>
    </location>
</feature>
<keyword evidence="1" id="KW-0472">Membrane</keyword>
<proteinExistence type="predicted"/>
<organism evidence="2 3">
    <name type="scientific">Nocardioides islandensis</name>
    <dbReference type="NCBI Taxonomy" id="433663"/>
    <lineage>
        <taxon>Bacteria</taxon>
        <taxon>Bacillati</taxon>
        <taxon>Actinomycetota</taxon>
        <taxon>Actinomycetes</taxon>
        <taxon>Propionibacteriales</taxon>
        <taxon>Nocardioidaceae</taxon>
        <taxon>Nocardioides</taxon>
    </lineage>
</organism>
<feature type="transmembrane region" description="Helical" evidence="1">
    <location>
        <begin position="114"/>
        <end position="136"/>
    </location>
</feature>
<keyword evidence="1" id="KW-1133">Transmembrane helix</keyword>
<comment type="caution">
    <text evidence="2">The sequence shown here is derived from an EMBL/GenBank/DDBJ whole genome shotgun (WGS) entry which is preliminary data.</text>
</comment>
<feature type="transmembrane region" description="Helical" evidence="1">
    <location>
        <begin position="156"/>
        <end position="173"/>
    </location>
</feature>
<dbReference type="EMBL" id="JADKPN010000009">
    <property type="protein sequence ID" value="MBF4764487.1"/>
    <property type="molecule type" value="Genomic_DNA"/>
</dbReference>
<feature type="transmembrane region" description="Helical" evidence="1">
    <location>
        <begin position="226"/>
        <end position="250"/>
    </location>
</feature>
<feature type="transmembrane region" description="Helical" evidence="1">
    <location>
        <begin position="63"/>
        <end position="81"/>
    </location>
</feature>
<dbReference type="RefSeq" id="WP_194707673.1">
    <property type="nucleotide sequence ID" value="NZ_JADKPN010000009.1"/>
</dbReference>
<dbReference type="AlphaFoldDB" id="A0A930YF35"/>
<evidence type="ECO:0000313" key="2">
    <source>
        <dbReference type="EMBL" id="MBF4764487.1"/>
    </source>
</evidence>
<evidence type="ECO:0000313" key="3">
    <source>
        <dbReference type="Proteomes" id="UP000640489"/>
    </source>
</evidence>
<keyword evidence="3" id="KW-1185">Reference proteome</keyword>
<feature type="transmembrane region" description="Helical" evidence="1">
    <location>
        <begin position="193"/>
        <end position="217"/>
    </location>
</feature>
<protein>
    <submittedName>
        <fullName evidence="2">Uncharacterized protein</fullName>
    </submittedName>
</protein>